<gene>
    <name evidence="2" type="ORF">HJG63_006450</name>
</gene>
<feature type="transmembrane region" description="Helical" evidence="1">
    <location>
        <begin position="34"/>
        <end position="59"/>
    </location>
</feature>
<protein>
    <submittedName>
        <fullName evidence="2">Hydroxysteroid 17-beta dehydrogenase 12</fullName>
    </submittedName>
</protein>
<evidence type="ECO:0000313" key="2">
    <source>
        <dbReference type="EMBL" id="KAF6465472.1"/>
    </source>
</evidence>
<organism evidence="2 3">
    <name type="scientific">Rousettus aegyptiacus</name>
    <name type="common">Egyptian fruit bat</name>
    <name type="synonym">Pteropus aegyptiacus</name>
    <dbReference type="NCBI Taxonomy" id="9407"/>
    <lineage>
        <taxon>Eukaryota</taxon>
        <taxon>Metazoa</taxon>
        <taxon>Chordata</taxon>
        <taxon>Craniata</taxon>
        <taxon>Vertebrata</taxon>
        <taxon>Euteleostomi</taxon>
        <taxon>Mammalia</taxon>
        <taxon>Eutheria</taxon>
        <taxon>Laurasiatheria</taxon>
        <taxon>Chiroptera</taxon>
        <taxon>Yinpterochiroptera</taxon>
        <taxon>Pteropodoidea</taxon>
        <taxon>Pteropodidae</taxon>
        <taxon>Rousettinae</taxon>
        <taxon>Rousettus</taxon>
    </lineage>
</organism>
<reference evidence="2 3" key="1">
    <citation type="journal article" date="2020" name="Nature">
        <title>Six reference-quality genomes reveal evolution of bat adaptations.</title>
        <authorList>
            <person name="Jebb D."/>
            <person name="Huang Z."/>
            <person name="Pippel M."/>
            <person name="Hughes G.M."/>
            <person name="Lavrichenko K."/>
            <person name="Devanna P."/>
            <person name="Winkler S."/>
            <person name="Jermiin L.S."/>
            <person name="Skirmuntt E.C."/>
            <person name="Katzourakis A."/>
            <person name="Burkitt-Gray L."/>
            <person name="Ray D.A."/>
            <person name="Sullivan K.A.M."/>
            <person name="Roscito J.G."/>
            <person name="Kirilenko B.M."/>
            <person name="Davalos L.M."/>
            <person name="Corthals A.P."/>
            <person name="Power M.L."/>
            <person name="Jones G."/>
            <person name="Ransome R.D."/>
            <person name="Dechmann D.K.N."/>
            <person name="Locatelli A.G."/>
            <person name="Puechmaille S.J."/>
            <person name="Fedrigo O."/>
            <person name="Jarvis E.D."/>
            <person name="Hiller M."/>
            <person name="Vernes S.C."/>
            <person name="Myers E.W."/>
            <person name="Teeling E.C."/>
        </authorList>
    </citation>
    <scope>NUCLEOTIDE SEQUENCE [LARGE SCALE GENOMIC DNA]</scope>
    <source>
        <strain evidence="2">MRouAeg1</strain>
        <tissue evidence="2">Muscle</tissue>
    </source>
</reference>
<sequence>MAKIRTPKLHIPSAGSFVKAAMKTLCLESRTNGYLVHSLLAFIISILPSWLQFATFMNLNKSLRARYLKRTKKN</sequence>
<keyword evidence="1" id="KW-0472">Membrane</keyword>
<dbReference type="Proteomes" id="UP000593571">
    <property type="component" value="Unassembled WGS sequence"/>
</dbReference>
<comment type="caution">
    <text evidence="2">The sequence shown here is derived from an EMBL/GenBank/DDBJ whole genome shotgun (WGS) entry which is preliminary data.</text>
</comment>
<keyword evidence="3" id="KW-1185">Reference proteome</keyword>
<accession>A0A7J8H133</accession>
<keyword evidence="1" id="KW-1133">Transmembrane helix</keyword>
<dbReference type="AlphaFoldDB" id="A0A7J8H133"/>
<name>A0A7J8H133_ROUAE</name>
<dbReference type="EMBL" id="JACASE010000005">
    <property type="protein sequence ID" value="KAF6465472.1"/>
    <property type="molecule type" value="Genomic_DNA"/>
</dbReference>
<evidence type="ECO:0000256" key="1">
    <source>
        <dbReference type="SAM" id="Phobius"/>
    </source>
</evidence>
<keyword evidence="1" id="KW-0812">Transmembrane</keyword>
<proteinExistence type="predicted"/>
<evidence type="ECO:0000313" key="3">
    <source>
        <dbReference type="Proteomes" id="UP000593571"/>
    </source>
</evidence>